<dbReference type="PANTHER" id="PTHR45629">
    <property type="entry name" value="SNF2/RAD54 FAMILY MEMBER"/>
    <property type="match status" value="1"/>
</dbReference>
<accession>A0A4Y9ZAM6</accession>
<feature type="compositionally biased region" description="Low complexity" evidence="4">
    <location>
        <begin position="101"/>
        <end position="111"/>
    </location>
</feature>
<feature type="compositionally biased region" description="Polar residues" evidence="4">
    <location>
        <begin position="41"/>
        <end position="64"/>
    </location>
</feature>
<evidence type="ECO:0000256" key="1">
    <source>
        <dbReference type="ARBA" id="ARBA00022741"/>
    </source>
</evidence>
<proteinExistence type="predicted"/>
<dbReference type="STRING" id="205917.A0A4Y9ZAM6"/>
<dbReference type="SMART" id="SM00487">
    <property type="entry name" value="DEXDc"/>
    <property type="match status" value="1"/>
</dbReference>
<dbReference type="GO" id="GO:0000724">
    <property type="term" value="P:double-strand break repair via homologous recombination"/>
    <property type="evidence" value="ECO:0007669"/>
    <property type="project" value="TreeGrafter"/>
</dbReference>
<reference evidence="7 8" key="1">
    <citation type="submission" date="2019-02" db="EMBL/GenBank/DDBJ databases">
        <title>Genome sequencing of the rare red list fungi Dentipellis fragilis.</title>
        <authorList>
            <person name="Buettner E."/>
            <person name="Kellner H."/>
        </authorList>
    </citation>
    <scope>NUCLEOTIDE SEQUENCE [LARGE SCALE GENOMIC DNA]</scope>
    <source>
        <strain evidence="7 8">DSM 105465</strain>
    </source>
</reference>
<evidence type="ECO:0000256" key="2">
    <source>
        <dbReference type="ARBA" id="ARBA00022801"/>
    </source>
</evidence>
<evidence type="ECO:0008006" key="9">
    <source>
        <dbReference type="Google" id="ProtNLM"/>
    </source>
</evidence>
<dbReference type="GO" id="GO:0016787">
    <property type="term" value="F:hydrolase activity"/>
    <property type="evidence" value="ECO:0007669"/>
    <property type="project" value="UniProtKB-KW"/>
</dbReference>
<dbReference type="InterPro" id="IPR000330">
    <property type="entry name" value="SNF2_N"/>
</dbReference>
<keyword evidence="1" id="KW-0547">Nucleotide-binding</keyword>
<dbReference type="GO" id="GO:0015616">
    <property type="term" value="F:DNA translocase activity"/>
    <property type="evidence" value="ECO:0007669"/>
    <property type="project" value="TreeGrafter"/>
</dbReference>
<evidence type="ECO:0000256" key="4">
    <source>
        <dbReference type="SAM" id="MobiDB-lite"/>
    </source>
</evidence>
<feature type="region of interest" description="Disordered" evidence="4">
    <location>
        <begin position="353"/>
        <end position="433"/>
    </location>
</feature>
<dbReference type="PROSITE" id="PS51194">
    <property type="entry name" value="HELICASE_CTER"/>
    <property type="match status" value="1"/>
</dbReference>
<dbReference type="Gene3D" id="1.20.120.850">
    <property type="entry name" value="SWI2/SNF2 ATPases, N-terminal domain"/>
    <property type="match status" value="1"/>
</dbReference>
<dbReference type="GO" id="GO:0005524">
    <property type="term" value="F:ATP binding"/>
    <property type="evidence" value="ECO:0007669"/>
    <property type="project" value="InterPro"/>
</dbReference>
<dbReference type="FunFam" id="3.40.50.10810:FF:000020">
    <property type="entry name" value="DNA repair and recombination protein RAD54B"/>
    <property type="match status" value="1"/>
</dbReference>
<keyword evidence="2" id="KW-0378">Hydrolase</keyword>
<gene>
    <name evidence="7" type="ORF">EVG20_g2153</name>
</gene>
<dbReference type="InterPro" id="IPR001650">
    <property type="entry name" value="Helicase_C-like"/>
</dbReference>
<feature type="domain" description="Helicase C-terminal" evidence="6">
    <location>
        <begin position="799"/>
        <end position="959"/>
    </location>
</feature>
<dbReference type="PROSITE" id="PS51192">
    <property type="entry name" value="HELICASE_ATP_BIND_1"/>
    <property type="match status" value="1"/>
</dbReference>
<dbReference type="GO" id="GO:0005634">
    <property type="term" value="C:nucleus"/>
    <property type="evidence" value="ECO:0007669"/>
    <property type="project" value="TreeGrafter"/>
</dbReference>
<name>A0A4Y9ZAM6_9AGAM</name>
<dbReference type="SUPFAM" id="SSF52540">
    <property type="entry name" value="P-loop containing nucleoside triphosphate hydrolases"/>
    <property type="match status" value="2"/>
</dbReference>
<dbReference type="AlphaFoldDB" id="A0A4Y9ZAM6"/>
<dbReference type="Pfam" id="PF00176">
    <property type="entry name" value="SNF2-rel_dom"/>
    <property type="match status" value="1"/>
</dbReference>
<keyword evidence="8" id="KW-1185">Reference proteome</keyword>
<dbReference type="InterPro" id="IPR050496">
    <property type="entry name" value="SNF2_RAD54_helicase_repair"/>
</dbReference>
<dbReference type="GO" id="GO:0007131">
    <property type="term" value="P:reciprocal meiotic recombination"/>
    <property type="evidence" value="ECO:0007669"/>
    <property type="project" value="TreeGrafter"/>
</dbReference>
<organism evidence="7 8">
    <name type="scientific">Dentipellis fragilis</name>
    <dbReference type="NCBI Taxonomy" id="205917"/>
    <lineage>
        <taxon>Eukaryota</taxon>
        <taxon>Fungi</taxon>
        <taxon>Dikarya</taxon>
        <taxon>Basidiomycota</taxon>
        <taxon>Agaricomycotina</taxon>
        <taxon>Agaricomycetes</taxon>
        <taxon>Russulales</taxon>
        <taxon>Hericiaceae</taxon>
        <taxon>Dentipellis</taxon>
    </lineage>
</organism>
<keyword evidence="3" id="KW-0067">ATP-binding</keyword>
<feature type="domain" description="Helicase ATP-binding" evidence="5">
    <location>
        <begin position="464"/>
        <end position="635"/>
    </location>
</feature>
<dbReference type="InterPro" id="IPR014001">
    <property type="entry name" value="Helicase_ATP-bd"/>
</dbReference>
<feature type="region of interest" description="Disordered" evidence="4">
    <location>
        <begin position="1"/>
        <end position="120"/>
    </location>
</feature>
<evidence type="ECO:0000313" key="8">
    <source>
        <dbReference type="Proteomes" id="UP000298327"/>
    </source>
</evidence>
<evidence type="ECO:0000256" key="3">
    <source>
        <dbReference type="ARBA" id="ARBA00022840"/>
    </source>
</evidence>
<dbReference type="InterPro" id="IPR038718">
    <property type="entry name" value="SNF2-like_sf"/>
</dbReference>
<comment type="caution">
    <text evidence="7">The sequence shown here is derived from an EMBL/GenBank/DDBJ whole genome shotgun (WGS) entry which is preliminary data.</text>
</comment>
<sequence length="1149" mass="125633">MEFSTAKNDGPVHDENELQGRSGAQQAPSAITRNSHDNASRRVNLNWRSTTTRRLSPTALSSPFSPLMPAFQSPSEFSSQASNKRKSDGASLDTTPRKRQATGGTTAGAGAESATRNGGGEQYWMVQWRAPQARKHKTWEGDGVLVVNGPKATLLDLEGKMLTSGKIGIVAITEGTQLTVGGKELEIDRSISRSEYMSGECFGRGPALLQNAPSLMSSSSLTKKFVPLKPVTMNASRAMKAPSVQANGRKFIELEPVNLVSTSSQPSSLHPSSSPVTSGTESYWTANWRKPQQKKHKTWDGDAFVMHRDGKLSLISENGKVLGSKPWEGSKPFAGHKTFIGGREIQLDAEIPHSQFPRITGKSLETENDGDIEFVESPVVTVRAPGTSKGRESSESPVKNSSSSSKQFIPPTSFYGKAPPKPKPKGPLHDPDAEGAVVMKAPTQEHMNRFNKKCVRFMYDCVMGLRRHEGQGCILADEMGMGKTLQTITLVWTLLRQNPYAGAGPVVGKVLIVCPVSLVSNWKNEFHKWLGRDRVGVFTGDKNKSTIKQFINSKIHQVLVIGYERLRAVIGDLAYCNPAIGLIIADEGHRLKSATNKTSTMFAALKTPRRVILSGTPIQNDLSEFHSMADFCNPGLLDDYNTFRRVYEVPILRSRAPDCSAKEAEIGESRSAQLQSISRSFVLRRDATILKSYLPPKHEYVVFVTPTALQLSIFTKILNPDKLDNIIQDSTAESLALINMLTKISNSPILLKAVADKAKAKMAQGADNRARTTAVEEAVKLLPERAQVEDVSLSGKLAALANLLRAIRKDTEEKCILVSHYTSTLNVMEAFCKKKSYSYLRLDGQTPAAKRQDYVNSFNKSSQERCFIFLLSSKAGGVGLNLIGASRLCLIDSDWNPSHDLQSMARIHRDGQKREVFIYRFLTAGTIDEKIYQRQVTKLALSSTLIGNGSTESKSDTFTHKELRDIFTIHPHTACHTHDLLSCPCDLANPPDDATHLDIEDGSEASDDDEESDASVGFIVASQVKAGAVQKMDKAYMKKKKAALAALGKWTHINCLKPGAKAKIGDDMLHKLIFTPGSGKAPVPTQRDATKARVESLLDAVDLDNLEDPSGYSVDDVPGGTLSFLFERSSETLADDDEAGRLEADSEQA</sequence>
<dbReference type="OrthoDB" id="413460at2759"/>
<dbReference type="InterPro" id="IPR027417">
    <property type="entry name" value="P-loop_NTPase"/>
</dbReference>
<evidence type="ECO:0000259" key="5">
    <source>
        <dbReference type="PROSITE" id="PS51192"/>
    </source>
</evidence>
<dbReference type="InterPro" id="IPR049730">
    <property type="entry name" value="SNF2/RAD54-like_C"/>
</dbReference>
<dbReference type="Gene3D" id="3.40.50.10810">
    <property type="entry name" value="Tandem AAA-ATPase domain"/>
    <property type="match status" value="1"/>
</dbReference>
<feature type="compositionally biased region" description="Low complexity" evidence="4">
    <location>
        <begin position="395"/>
        <end position="405"/>
    </location>
</feature>
<dbReference type="EMBL" id="SEOQ01000079">
    <property type="protein sequence ID" value="TFY70851.1"/>
    <property type="molecule type" value="Genomic_DNA"/>
</dbReference>
<dbReference type="CDD" id="cd18004">
    <property type="entry name" value="DEXHc_RAD54"/>
    <property type="match status" value="1"/>
</dbReference>
<feature type="compositionally biased region" description="Polar residues" evidence="4">
    <location>
        <begin position="72"/>
        <end position="82"/>
    </location>
</feature>
<dbReference type="Pfam" id="PF00271">
    <property type="entry name" value="Helicase_C"/>
    <property type="match status" value="1"/>
</dbReference>
<dbReference type="Proteomes" id="UP000298327">
    <property type="component" value="Unassembled WGS sequence"/>
</dbReference>
<feature type="compositionally biased region" description="Polar residues" evidence="4">
    <location>
        <begin position="22"/>
        <end position="33"/>
    </location>
</feature>
<dbReference type="PANTHER" id="PTHR45629:SF7">
    <property type="entry name" value="DNA EXCISION REPAIR PROTEIN ERCC-6-RELATED"/>
    <property type="match status" value="1"/>
</dbReference>
<evidence type="ECO:0000313" key="7">
    <source>
        <dbReference type="EMBL" id="TFY70851.1"/>
    </source>
</evidence>
<dbReference type="Gene3D" id="3.40.50.300">
    <property type="entry name" value="P-loop containing nucleotide triphosphate hydrolases"/>
    <property type="match status" value="1"/>
</dbReference>
<evidence type="ECO:0000259" key="6">
    <source>
        <dbReference type="PROSITE" id="PS51194"/>
    </source>
</evidence>
<protein>
    <recommendedName>
        <fullName evidence="9">DNA repair and recombination protein RAD54B</fullName>
    </recommendedName>
</protein>
<dbReference type="CDD" id="cd18793">
    <property type="entry name" value="SF2_C_SNF"/>
    <property type="match status" value="1"/>
</dbReference>
<dbReference type="SMART" id="SM00490">
    <property type="entry name" value="HELICc"/>
    <property type="match status" value="1"/>
</dbReference>